<reference evidence="2" key="1">
    <citation type="submission" date="2019-06" db="EMBL/GenBank/DDBJ databases">
        <authorList>
            <person name="Zheng W."/>
        </authorList>
    </citation>
    <scope>NUCLEOTIDE SEQUENCE</scope>
    <source>
        <strain evidence="2">QDHG01</strain>
    </source>
</reference>
<accession>A0A8J8T0J6</accession>
<gene>
    <name evidence="2" type="ORF">FGO68_gene3457</name>
</gene>
<proteinExistence type="predicted"/>
<protein>
    <recommendedName>
        <fullName evidence="1">TLDc domain-containing protein</fullName>
    </recommendedName>
</protein>
<dbReference type="Pfam" id="PF07534">
    <property type="entry name" value="TLD"/>
    <property type="match status" value="1"/>
</dbReference>
<name>A0A8J8T0J6_HALGN</name>
<dbReference type="Proteomes" id="UP000785679">
    <property type="component" value="Unassembled WGS sequence"/>
</dbReference>
<keyword evidence="3" id="KW-1185">Reference proteome</keyword>
<sequence length="362" mass="42004">MEPASAQSLRCFVCKMEFDLAKRKPILTLCCQEVCCMDCWKASTDQYQKCPLKCKDTQTNPQESPKTLMHLMRAIRDKEQPSYVRCSLHPYEYCNQIEPFKKQLLCPKCEKSEDEEYEKFAREQVVKSAQSMTTWTIQIKKELENIETTLKNVINNKEPKSKDFLKMSEKILYWKAWNGNKINGYYQYHDRAINDVGNSTLLNLNYDKDYDLIKKGLKGKDFMLKLRFKASRDGFLSSVFQDKMNGCPKYLLVVKSAQQDKIFGAYGSKPFKKGEKICQLDIDAAVFSFTKETVHFAYQNGDHCHNLHPNWIQINNDICLANECHNNQNSYTDFGYTFEPTGQIDSEAKRANNIQQGLTSSK</sequence>
<dbReference type="EMBL" id="RRYP01011461">
    <property type="protein sequence ID" value="TNV77719.1"/>
    <property type="molecule type" value="Genomic_DNA"/>
</dbReference>
<feature type="domain" description="TLDc" evidence="1">
    <location>
        <begin position="223"/>
        <end position="313"/>
    </location>
</feature>
<dbReference type="AlphaFoldDB" id="A0A8J8T0J6"/>
<evidence type="ECO:0000259" key="1">
    <source>
        <dbReference type="Pfam" id="PF07534"/>
    </source>
</evidence>
<dbReference type="InterPro" id="IPR006571">
    <property type="entry name" value="TLDc_dom"/>
</dbReference>
<comment type="caution">
    <text evidence="2">The sequence shown here is derived from an EMBL/GenBank/DDBJ whole genome shotgun (WGS) entry which is preliminary data.</text>
</comment>
<organism evidence="2 3">
    <name type="scientific">Halteria grandinella</name>
    <dbReference type="NCBI Taxonomy" id="5974"/>
    <lineage>
        <taxon>Eukaryota</taxon>
        <taxon>Sar</taxon>
        <taxon>Alveolata</taxon>
        <taxon>Ciliophora</taxon>
        <taxon>Intramacronucleata</taxon>
        <taxon>Spirotrichea</taxon>
        <taxon>Stichotrichia</taxon>
        <taxon>Sporadotrichida</taxon>
        <taxon>Halteriidae</taxon>
        <taxon>Halteria</taxon>
    </lineage>
</organism>
<evidence type="ECO:0000313" key="3">
    <source>
        <dbReference type="Proteomes" id="UP000785679"/>
    </source>
</evidence>
<evidence type="ECO:0000313" key="2">
    <source>
        <dbReference type="EMBL" id="TNV77719.1"/>
    </source>
</evidence>